<evidence type="ECO:0000259" key="1">
    <source>
        <dbReference type="PROSITE" id="PS50206"/>
    </source>
</evidence>
<dbReference type="SMART" id="SM00450">
    <property type="entry name" value="RHOD"/>
    <property type="match status" value="1"/>
</dbReference>
<dbReference type="PROSITE" id="PS50206">
    <property type="entry name" value="RHODANESE_3"/>
    <property type="match status" value="1"/>
</dbReference>
<evidence type="ECO:0000313" key="2">
    <source>
        <dbReference type="EMBL" id="GGA31095.1"/>
    </source>
</evidence>
<gene>
    <name evidence="2" type="ORF">GCM10011498_35360</name>
</gene>
<reference evidence="2" key="2">
    <citation type="submission" date="2020-09" db="EMBL/GenBank/DDBJ databases">
        <authorList>
            <person name="Sun Q."/>
            <person name="Zhou Y."/>
        </authorList>
    </citation>
    <scope>NUCLEOTIDE SEQUENCE</scope>
    <source>
        <strain evidence="2">CGMCC 1.15880</strain>
    </source>
</reference>
<reference evidence="2" key="1">
    <citation type="journal article" date="2014" name="Int. J. Syst. Evol. Microbiol.">
        <title>Complete genome sequence of Corynebacterium casei LMG S-19264T (=DSM 44701T), isolated from a smear-ripened cheese.</title>
        <authorList>
            <consortium name="US DOE Joint Genome Institute (JGI-PGF)"/>
            <person name="Walter F."/>
            <person name="Albersmeier A."/>
            <person name="Kalinowski J."/>
            <person name="Ruckert C."/>
        </authorList>
    </citation>
    <scope>NUCLEOTIDE SEQUENCE</scope>
    <source>
        <strain evidence="2">CGMCC 1.15880</strain>
    </source>
</reference>
<evidence type="ECO:0000313" key="3">
    <source>
        <dbReference type="Proteomes" id="UP000628017"/>
    </source>
</evidence>
<dbReference type="InterPro" id="IPR001763">
    <property type="entry name" value="Rhodanese-like_dom"/>
</dbReference>
<organism evidence="2 3">
    <name type="scientific">Neptunicoccus cionae</name>
    <dbReference type="NCBI Taxonomy" id="2035344"/>
    <lineage>
        <taxon>Bacteria</taxon>
        <taxon>Pseudomonadati</taxon>
        <taxon>Pseudomonadota</taxon>
        <taxon>Alphaproteobacteria</taxon>
        <taxon>Rhodobacterales</taxon>
        <taxon>Paracoccaceae</taxon>
        <taxon>Neptunicoccus</taxon>
    </lineage>
</organism>
<feature type="domain" description="Rhodanese" evidence="1">
    <location>
        <begin position="41"/>
        <end position="140"/>
    </location>
</feature>
<dbReference type="AlphaFoldDB" id="A0A916R3I7"/>
<accession>A0A916R3I7</accession>
<protein>
    <recommendedName>
        <fullName evidence="1">Rhodanese domain-containing protein</fullName>
    </recommendedName>
</protein>
<dbReference type="EMBL" id="BMKA01000008">
    <property type="protein sequence ID" value="GGA31095.1"/>
    <property type="molecule type" value="Genomic_DNA"/>
</dbReference>
<dbReference type="Gene3D" id="3.40.250.10">
    <property type="entry name" value="Rhodanese-like domain"/>
    <property type="match status" value="1"/>
</dbReference>
<dbReference type="Proteomes" id="UP000628017">
    <property type="component" value="Unassembled WGS sequence"/>
</dbReference>
<dbReference type="Pfam" id="PF00581">
    <property type="entry name" value="Rhodanese"/>
    <property type="match status" value="1"/>
</dbReference>
<dbReference type="SUPFAM" id="SSF52821">
    <property type="entry name" value="Rhodanese/Cell cycle control phosphatase"/>
    <property type="match status" value="1"/>
</dbReference>
<name>A0A916R3I7_9RHOB</name>
<proteinExistence type="predicted"/>
<sequence length="145" mass="15167">MLGLTTTTAGVVGVASIKLLQSQLVASSNSLTTTQAYAALRDGQIILIDIRRPEEWRATGIAQGAIPIDMRREDFIEAVRIAATDPSVPIALICAGGVRSRRIFDTLEDAGVTNIIDVPEGMSGSRAGPGWIAAGLPVVGWSGQP</sequence>
<comment type="caution">
    <text evidence="2">The sequence shown here is derived from an EMBL/GenBank/DDBJ whole genome shotgun (WGS) entry which is preliminary data.</text>
</comment>
<dbReference type="InterPro" id="IPR036873">
    <property type="entry name" value="Rhodanese-like_dom_sf"/>
</dbReference>
<dbReference type="CDD" id="cd00158">
    <property type="entry name" value="RHOD"/>
    <property type="match status" value="1"/>
</dbReference>
<keyword evidence="3" id="KW-1185">Reference proteome</keyword>